<protein>
    <recommendedName>
        <fullName evidence="4">Aromatic amino acid beta-eliminating lyase/threonine aldolase domain-containing protein</fullName>
    </recommendedName>
</protein>
<dbReference type="OrthoDB" id="9774495at2"/>
<dbReference type="GO" id="GO:0006520">
    <property type="term" value="P:amino acid metabolic process"/>
    <property type="evidence" value="ECO:0007669"/>
    <property type="project" value="InterPro"/>
</dbReference>
<gene>
    <name evidence="5" type="ORF">BO225_10465</name>
</gene>
<name>A0A1U7NK87_9FIRM</name>
<dbReference type="GO" id="GO:0016829">
    <property type="term" value="F:lyase activity"/>
    <property type="evidence" value="ECO:0007669"/>
    <property type="project" value="InterPro"/>
</dbReference>
<dbReference type="Gene3D" id="3.90.1150.10">
    <property type="entry name" value="Aspartate Aminotransferase, domain 1"/>
    <property type="match status" value="1"/>
</dbReference>
<dbReference type="RefSeq" id="WP_076342192.1">
    <property type="nucleotide sequence ID" value="NZ_CAJTMI010000002.1"/>
</dbReference>
<evidence type="ECO:0000313" key="6">
    <source>
        <dbReference type="Proteomes" id="UP000186705"/>
    </source>
</evidence>
<keyword evidence="3" id="KW-0663">Pyridoxal phosphate</keyword>
<organism evidence="5 6">
    <name type="scientific">Dubosiella newyorkensis</name>
    <dbReference type="NCBI Taxonomy" id="1862672"/>
    <lineage>
        <taxon>Bacteria</taxon>
        <taxon>Bacillati</taxon>
        <taxon>Bacillota</taxon>
        <taxon>Erysipelotrichia</taxon>
        <taxon>Erysipelotrichales</taxon>
        <taxon>Erysipelotrichaceae</taxon>
        <taxon>Dubosiella</taxon>
    </lineage>
</organism>
<comment type="similarity">
    <text evidence="2">Belongs to the threonine aldolase family.</text>
</comment>
<evidence type="ECO:0000259" key="4">
    <source>
        <dbReference type="Pfam" id="PF01212"/>
    </source>
</evidence>
<accession>A0A1U7NK87</accession>
<dbReference type="SUPFAM" id="SSF53383">
    <property type="entry name" value="PLP-dependent transferases"/>
    <property type="match status" value="1"/>
</dbReference>
<proteinExistence type="inferred from homology"/>
<dbReference type="Proteomes" id="UP000186705">
    <property type="component" value="Unassembled WGS sequence"/>
</dbReference>
<dbReference type="Pfam" id="PF01212">
    <property type="entry name" value="Beta_elim_lyase"/>
    <property type="match status" value="1"/>
</dbReference>
<dbReference type="PANTHER" id="PTHR48097:SF5">
    <property type="entry name" value="LOW SPECIFICITY L-THREONINE ALDOLASE"/>
    <property type="match status" value="1"/>
</dbReference>
<evidence type="ECO:0000256" key="2">
    <source>
        <dbReference type="ARBA" id="ARBA00006966"/>
    </source>
</evidence>
<evidence type="ECO:0000256" key="1">
    <source>
        <dbReference type="ARBA" id="ARBA00001933"/>
    </source>
</evidence>
<evidence type="ECO:0000313" key="5">
    <source>
        <dbReference type="EMBL" id="OLU44495.1"/>
    </source>
</evidence>
<feature type="domain" description="Aromatic amino acid beta-eliminating lyase/threonine aldolase" evidence="4">
    <location>
        <begin position="30"/>
        <end position="292"/>
    </location>
</feature>
<dbReference type="InterPro" id="IPR015421">
    <property type="entry name" value="PyrdxlP-dep_Trfase_major"/>
</dbReference>
<comment type="cofactor">
    <cofactor evidence="1">
        <name>pyridoxal 5'-phosphate</name>
        <dbReference type="ChEBI" id="CHEBI:597326"/>
    </cofactor>
</comment>
<dbReference type="Gene3D" id="3.40.640.10">
    <property type="entry name" value="Type I PLP-dependent aspartate aminotransferase-like (Major domain)"/>
    <property type="match status" value="1"/>
</dbReference>
<dbReference type="STRING" id="1862672.BO225_10465"/>
<reference evidence="5 6" key="1">
    <citation type="submission" date="2016-11" db="EMBL/GenBank/DDBJ databases">
        <title>Description of two novel members of the family Erysipelotrichaceae: Ileibacterium lipovorans gen. nov., sp. nov. and Dubosiella newyorkensis, gen. nov., sp. nov.</title>
        <authorList>
            <person name="Cox L.M."/>
            <person name="Sohn J."/>
            <person name="Tyrrell K.L."/>
            <person name="Citron D.M."/>
            <person name="Lawson P.A."/>
            <person name="Patel N.B."/>
            <person name="Iizumi T."/>
            <person name="Perez-Perez G.I."/>
            <person name="Goldstein E.J."/>
            <person name="Blaser M.J."/>
        </authorList>
    </citation>
    <scope>NUCLEOTIDE SEQUENCE [LARGE SCALE GENOMIC DNA]</scope>
    <source>
        <strain evidence="5 6">NYU-BL-A4</strain>
    </source>
</reference>
<dbReference type="PANTHER" id="PTHR48097">
    <property type="entry name" value="L-THREONINE ALDOLASE-RELATED"/>
    <property type="match status" value="1"/>
</dbReference>
<dbReference type="InterPro" id="IPR015422">
    <property type="entry name" value="PyrdxlP-dep_Trfase_small"/>
</dbReference>
<dbReference type="InterPro" id="IPR015424">
    <property type="entry name" value="PyrdxlP-dep_Trfase"/>
</dbReference>
<sequence>MLFFKNDYGQGCIPEILELLSKTNDESINGYGQDPYCKEAEELIRSKMPDSQVDVHFIAGGTLSNISMIKHLLRPFEAVIACDTGHIATHETGSIEATGHKVITVPNASGKLSASAIRKVYDDHMLQFEHMVFPKAVYISNATELGTVYTRKEIEEIRRVCDELNLYLMCDGARVGSALMSGVDYTLNDMARWFDLFSIGGTKNGALIGEAIIISNGMLKPYFRFVMKQSGAMLAKGWLLGLQFIGLFKNDAFYKIAKHQNELAQQIQVKALELGYPLFVKSETNQVFLVVNHNEYEYLKKRVEFEIWDYWNDDPVIRFVTSFHTSQEEVDYLIVYLEEAKEKEQVSDRL</sequence>
<dbReference type="InterPro" id="IPR001597">
    <property type="entry name" value="ArAA_b-elim_lyase/Thr_aldolase"/>
</dbReference>
<comment type="caution">
    <text evidence="5">The sequence shown here is derived from an EMBL/GenBank/DDBJ whole genome shotgun (WGS) entry which is preliminary data.</text>
</comment>
<dbReference type="GeneID" id="78276361"/>
<evidence type="ECO:0000256" key="3">
    <source>
        <dbReference type="ARBA" id="ARBA00022898"/>
    </source>
</evidence>
<keyword evidence="6" id="KW-1185">Reference proteome</keyword>
<dbReference type="EMBL" id="MPKA01000106">
    <property type="protein sequence ID" value="OLU44495.1"/>
    <property type="molecule type" value="Genomic_DNA"/>
</dbReference>
<dbReference type="AlphaFoldDB" id="A0A1U7NK87"/>